<name>A0ABR4IKE5_9EURO</name>
<evidence type="ECO:0000313" key="2">
    <source>
        <dbReference type="Proteomes" id="UP001610335"/>
    </source>
</evidence>
<dbReference type="Proteomes" id="UP001610335">
    <property type="component" value="Unassembled WGS sequence"/>
</dbReference>
<gene>
    <name evidence="1" type="ORF">BDW59DRAFT_54328</name>
</gene>
<evidence type="ECO:0000313" key="1">
    <source>
        <dbReference type="EMBL" id="KAL2827714.1"/>
    </source>
</evidence>
<proteinExistence type="predicted"/>
<dbReference type="EMBL" id="JBFXLS010000023">
    <property type="protein sequence ID" value="KAL2827714.1"/>
    <property type="molecule type" value="Genomic_DNA"/>
</dbReference>
<sequence length="94" mass="10382">MGMTLGCLILSHNGMPQCHTSSFPMSEAGIMCLGTIVVRCYGPWYADSRSGSQISRRCNLHGSVISSLFNPCWIRSRQSWPSIMMDGGPHEGRF</sequence>
<comment type="caution">
    <text evidence="1">The sequence shown here is derived from an EMBL/GenBank/DDBJ whole genome shotgun (WGS) entry which is preliminary data.</text>
</comment>
<accession>A0ABR4IKE5</accession>
<protein>
    <submittedName>
        <fullName evidence="1">Uncharacterized protein</fullName>
    </submittedName>
</protein>
<keyword evidence="2" id="KW-1185">Reference proteome</keyword>
<reference evidence="1 2" key="1">
    <citation type="submission" date="2024-07" db="EMBL/GenBank/DDBJ databases">
        <title>Section-level genome sequencing and comparative genomics of Aspergillus sections Usti and Cavernicolus.</title>
        <authorList>
            <consortium name="Lawrence Berkeley National Laboratory"/>
            <person name="Nybo J.L."/>
            <person name="Vesth T.C."/>
            <person name="Theobald S."/>
            <person name="Frisvad J.C."/>
            <person name="Larsen T.O."/>
            <person name="Kjaerboelling I."/>
            <person name="Rothschild-Mancinelli K."/>
            <person name="Lyhne E.K."/>
            <person name="Kogle M.E."/>
            <person name="Barry K."/>
            <person name="Clum A."/>
            <person name="Na H."/>
            <person name="Ledsgaard L."/>
            <person name="Lin J."/>
            <person name="Lipzen A."/>
            <person name="Kuo A."/>
            <person name="Riley R."/>
            <person name="Mondo S."/>
            <person name="LaButti K."/>
            <person name="Haridas S."/>
            <person name="Pangalinan J."/>
            <person name="Salamov A.A."/>
            <person name="Simmons B.A."/>
            <person name="Magnuson J.K."/>
            <person name="Chen J."/>
            <person name="Drula E."/>
            <person name="Henrissat B."/>
            <person name="Wiebenga A."/>
            <person name="Lubbers R.J."/>
            <person name="Gomes A.C."/>
            <person name="Makela M.R."/>
            <person name="Stajich J."/>
            <person name="Grigoriev I.V."/>
            <person name="Mortensen U.H."/>
            <person name="De vries R.P."/>
            <person name="Baker S.E."/>
            <person name="Andersen M.R."/>
        </authorList>
    </citation>
    <scope>NUCLEOTIDE SEQUENCE [LARGE SCALE GENOMIC DNA]</scope>
    <source>
        <strain evidence="1 2">CBS 600.67</strain>
    </source>
</reference>
<organism evidence="1 2">
    <name type="scientific">Aspergillus cavernicola</name>
    <dbReference type="NCBI Taxonomy" id="176166"/>
    <lineage>
        <taxon>Eukaryota</taxon>
        <taxon>Fungi</taxon>
        <taxon>Dikarya</taxon>
        <taxon>Ascomycota</taxon>
        <taxon>Pezizomycotina</taxon>
        <taxon>Eurotiomycetes</taxon>
        <taxon>Eurotiomycetidae</taxon>
        <taxon>Eurotiales</taxon>
        <taxon>Aspergillaceae</taxon>
        <taxon>Aspergillus</taxon>
        <taxon>Aspergillus subgen. Nidulantes</taxon>
    </lineage>
</organism>